<evidence type="ECO:0000313" key="4">
    <source>
        <dbReference type="Proteomes" id="UP000065797"/>
    </source>
</evidence>
<dbReference type="SMART" id="SM00028">
    <property type="entry name" value="TPR"/>
    <property type="match status" value="4"/>
</dbReference>
<dbReference type="RefSeq" id="WP_060751844.1">
    <property type="nucleotide sequence ID" value="NZ_LRPH01000094.1"/>
</dbReference>
<keyword evidence="1" id="KW-0802">TPR repeat</keyword>
<dbReference type="InterPro" id="IPR019734">
    <property type="entry name" value="TPR_rpt"/>
</dbReference>
<dbReference type="Proteomes" id="UP000065797">
    <property type="component" value="Unassembled WGS sequence"/>
</dbReference>
<dbReference type="PROSITE" id="PS50943">
    <property type="entry name" value="HTH_CROC1"/>
    <property type="match status" value="1"/>
</dbReference>
<gene>
    <name evidence="3" type="ORF">AWW70_26215</name>
</gene>
<feature type="repeat" description="TPR" evidence="1">
    <location>
        <begin position="233"/>
        <end position="266"/>
    </location>
</feature>
<dbReference type="SUPFAM" id="SSF48452">
    <property type="entry name" value="TPR-like"/>
    <property type="match status" value="1"/>
</dbReference>
<dbReference type="SUPFAM" id="SSF47413">
    <property type="entry name" value="lambda repressor-like DNA-binding domains"/>
    <property type="match status" value="1"/>
</dbReference>
<reference evidence="3 4" key="1">
    <citation type="submission" date="2016-01" db="EMBL/GenBank/DDBJ databases">
        <authorList>
            <person name="McClelland M."/>
            <person name="Jain A."/>
            <person name="Saraogi P."/>
            <person name="Mendelson R."/>
            <person name="Westerman R."/>
            <person name="SanMiguel P."/>
            <person name="Csonka L."/>
        </authorList>
    </citation>
    <scope>NUCLEOTIDE SEQUENCE [LARGE SCALE GENOMIC DNA]</scope>
    <source>
        <strain evidence="3 4">PE8-15</strain>
    </source>
</reference>
<dbReference type="Pfam" id="PF13424">
    <property type="entry name" value="TPR_12"/>
    <property type="match status" value="1"/>
</dbReference>
<feature type="domain" description="HTH cro/C1-type" evidence="2">
    <location>
        <begin position="18"/>
        <end position="67"/>
    </location>
</feature>
<feature type="repeat" description="TPR" evidence="1">
    <location>
        <begin position="273"/>
        <end position="306"/>
    </location>
</feature>
<accession>A0A109FV96</accession>
<evidence type="ECO:0000256" key="1">
    <source>
        <dbReference type="PROSITE-ProRule" id="PRU00339"/>
    </source>
</evidence>
<organism evidence="3 4">
    <name type="scientific">Bacillus mycoides</name>
    <dbReference type="NCBI Taxonomy" id="1405"/>
    <lineage>
        <taxon>Bacteria</taxon>
        <taxon>Bacillati</taxon>
        <taxon>Bacillota</taxon>
        <taxon>Bacilli</taxon>
        <taxon>Bacillales</taxon>
        <taxon>Bacillaceae</taxon>
        <taxon>Bacillus</taxon>
        <taxon>Bacillus cereus group</taxon>
    </lineage>
</organism>
<dbReference type="InterPro" id="IPR001387">
    <property type="entry name" value="Cro/C1-type_HTH"/>
</dbReference>
<comment type="caution">
    <text evidence="3">The sequence shown here is derived from an EMBL/GenBank/DDBJ whole genome shotgun (WGS) entry which is preliminary data.</text>
</comment>
<dbReference type="GO" id="GO:0003677">
    <property type="term" value="F:DNA binding"/>
    <property type="evidence" value="ECO:0007669"/>
    <property type="project" value="InterPro"/>
</dbReference>
<dbReference type="SMART" id="SM00530">
    <property type="entry name" value="HTH_XRE"/>
    <property type="match status" value="1"/>
</dbReference>
<evidence type="ECO:0000313" key="3">
    <source>
        <dbReference type="EMBL" id="KWU54909.1"/>
    </source>
</evidence>
<dbReference type="Gene3D" id="1.10.260.40">
    <property type="entry name" value="lambda repressor-like DNA-binding domains"/>
    <property type="match status" value="1"/>
</dbReference>
<dbReference type="InterPro" id="IPR010982">
    <property type="entry name" value="Lambda_DNA-bd_dom_sf"/>
</dbReference>
<dbReference type="AlphaFoldDB" id="A0A109FV96"/>
<dbReference type="Gene3D" id="1.25.40.10">
    <property type="entry name" value="Tetratricopeptide repeat domain"/>
    <property type="match status" value="1"/>
</dbReference>
<proteinExistence type="predicted"/>
<dbReference type="EMBL" id="LRPH01000094">
    <property type="protein sequence ID" value="KWU54909.1"/>
    <property type="molecule type" value="Genomic_DNA"/>
</dbReference>
<dbReference type="Pfam" id="PF13181">
    <property type="entry name" value="TPR_8"/>
    <property type="match status" value="1"/>
</dbReference>
<dbReference type="CDD" id="cd00093">
    <property type="entry name" value="HTH_XRE"/>
    <property type="match status" value="1"/>
</dbReference>
<dbReference type="InterPro" id="IPR011990">
    <property type="entry name" value="TPR-like_helical_dom_sf"/>
</dbReference>
<dbReference type="Pfam" id="PF01381">
    <property type="entry name" value="HTH_3"/>
    <property type="match status" value="1"/>
</dbReference>
<name>A0A109FV96_BACMY</name>
<evidence type="ECO:0000259" key="2">
    <source>
        <dbReference type="PROSITE" id="PS50943"/>
    </source>
</evidence>
<protein>
    <recommendedName>
        <fullName evidence="2">HTH cro/C1-type domain-containing protein</fullName>
    </recommendedName>
</protein>
<sequence>MRIQSNKVDYGKLLFYFRTKKKMTQQELSAGICSIPYLSKVENSKITPSKEILALLLKRVNICIDNLNLDKENIIINLERWYQAIIKREESIVIDQLKNTIDSKIDNVYLTDIIFYYNLISLRYFIHKKCKKNIVSIIDTLLKNKDKLNNYQRTYLEYFLGLYHCTINYDFLQGIENFEKVIHFFNNPENEDPEFFFHLALTYTNIFNTKMALVYVKKSLAIFNNQLFFNRSLECHLLLGVNYGRLKEYSKAIEIYNRIINVASSLEYRTIYIKTLHNLGYIYSKLKNYEESISYYTQTLNYLDSTSESYLNVLVELATVLKEHGQLQTALKWINIGLEQSSKNCCTSNKVIQLEIIKYQIEKTDIEFIEFLEKSAIPRFIETNDIKLLSQFYEVIGKESKKIHQYKKSSYYYELCFDLRKKMN</sequence>
<dbReference type="PROSITE" id="PS50005">
    <property type="entry name" value="TPR"/>
    <property type="match status" value="2"/>
</dbReference>
<dbReference type="Gene3D" id="1.25.40.1000">
    <property type="match status" value="1"/>
</dbReference>